<dbReference type="AlphaFoldDB" id="A0A100IR01"/>
<keyword evidence="1" id="KW-0732">Signal</keyword>
<dbReference type="VEuPathDB" id="FungiDB:An09g00200"/>
<reference evidence="3" key="1">
    <citation type="journal article" date="2016" name="Genome Announc.">
        <title>Draft genome sequence of Aspergillus niger strain An76.</title>
        <authorList>
            <person name="Gong W."/>
            <person name="Cheng Z."/>
            <person name="Zhang H."/>
            <person name="Liu L."/>
            <person name="Gao P."/>
            <person name="Wang L."/>
        </authorList>
    </citation>
    <scope>NUCLEOTIDE SEQUENCE [LARGE SCALE GENOMIC DNA]</scope>
    <source>
        <strain evidence="3">An76</strain>
    </source>
</reference>
<organism evidence="2 3">
    <name type="scientific">Aspergillus niger</name>
    <dbReference type="NCBI Taxonomy" id="5061"/>
    <lineage>
        <taxon>Eukaryota</taxon>
        <taxon>Fungi</taxon>
        <taxon>Dikarya</taxon>
        <taxon>Ascomycota</taxon>
        <taxon>Pezizomycotina</taxon>
        <taxon>Eurotiomycetes</taxon>
        <taxon>Eurotiomycetidae</taxon>
        <taxon>Eurotiales</taxon>
        <taxon>Aspergillaceae</taxon>
        <taxon>Aspergillus</taxon>
        <taxon>Aspergillus subgen. Circumdati</taxon>
    </lineage>
</organism>
<dbReference type="VEuPathDB" id="FungiDB:M747DRAFT_326479"/>
<dbReference type="VEuPathDB" id="FungiDB:ASPNIDRAFT2_1178524"/>
<protein>
    <submittedName>
        <fullName evidence="2">Uncharacterized protein</fullName>
    </submittedName>
</protein>
<feature type="signal peptide" evidence="1">
    <location>
        <begin position="1"/>
        <end position="21"/>
    </location>
</feature>
<gene>
    <name evidence="2" type="ORF">ABL_08424</name>
</gene>
<sequence>MLFSATKTLMVALAVLGFAASAPVDLVERDQKVIIGYRTMEKSKAEAYNKQGTVVWYTASGVQLGDVVYLTPAPGEWKAPDSYWHCVIYAEQSKWLTAKKAWIPETYDGKKLWYHPDSIDSYLKTVEYQTPDETLRLSKISGDDAVYQLGIPKAMLGKTGHLGLMATCKAKASELPQHAVNYKTVQNAVGTPQYVQHGPPAAHLSSSNILSFSPTHPHTMPPITRAQAKHKFPDFLPEASRDASPFALRQPHRTGRNTKLVDWIVLNPGTSATYQDPSDPITRLFQPIFEQSDYRYYLTLRRSCPVERPQTEWLMLAWGSADIRNKFINSAEHQSLTEILATWASERLVQVSLIDLSQTLGAAFDHGVFQTQYVGPMEYYELMAVYFPEDLAGTHIKELNRTNPFNLGNLIGSDVYPLAGLTDWQHGWLDRPVLYQGQRTLCLIYFLRWENSDREHEYKNFRVTINGKIIDHWEEFMTPLRQNRMLGYESQHVSLLRQSVGSMLGD</sequence>
<evidence type="ECO:0000256" key="1">
    <source>
        <dbReference type="SAM" id="SignalP"/>
    </source>
</evidence>
<dbReference type="VEuPathDB" id="FungiDB:ASPNIDRAFT2_1200192"/>
<evidence type="ECO:0000313" key="2">
    <source>
        <dbReference type="EMBL" id="GAQ45763.1"/>
    </source>
</evidence>
<feature type="chain" id="PRO_5007087680" evidence="1">
    <location>
        <begin position="22"/>
        <end position="506"/>
    </location>
</feature>
<evidence type="ECO:0000313" key="3">
    <source>
        <dbReference type="Proteomes" id="UP000068243"/>
    </source>
</evidence>
<name>A0A100IR01_ASPNG</name>
<dbReference type="Pfam" id="PF19287">
    <property type="entry name" value="DUF5910"/>
    <property type="match status" value="1"/>
</dbReference>
<comment type="caution">
    <text evidence="2">The sequence shown here is derived from an EMBL/GenBank/DDBJ whole genome shotgun (WGS) entry which is preliminary data.</text>
</comment>
<dbReference type="OrthoDB" id="4993731at2759"/>
<dbReference type="Proteomes" id="UP000068243">
    <property type="component" value="Unassembled WGS sequence"/>
</dbReference>
<proteinExistence type="predicted"/>
<dbReference type="VEuPathDB" id="FungiDB:ATCC64974_91700"/>
<dbReference type="InterPro" id="IPR045564">
    <property type="entry name" value="DUF5910"/>
</dbReference>
<dbReference type="VEuPathDB" id="FungiDB:ATCC64974_6070"/>
<dbReference type="EMBL" id="BCMY01000018">
    <property type="protein sequence ID" value="GAQ45763.1"/>
    <property type="molecule type" value="Genomic_DNA"/>
</dbReference>
<accession>A0A100IR01</accession>